<feature type="region of interest" description="Disordered" evidence="1">
    <location>
        <begin position="7"/>
        <end position="41"/>
    </location>
</feature>
<organism evidence="2 3">
    <name type="scientific">Portunus trituberculatus</name>
    <name type="common">Swimming crab</name>
    <name type="synonym">Neptunus trituberculatus</name>
    <dbReference type="NCBI Taxonomy" id="210409"/>
    <lineage>
        <taxon>Eukaryota</taxon>
        <taxon>Metazoa</taxon>
        <taxon>Ecdysozoa</taxon>
        <taxon>Arthropoda</taxon>
        <taxon>Crustacea</taxon>
        <taxon>Multicrustacea</taxon>
        <taxon>Malacostraca</taxon>
        <taxon>Eumalacostraca</taxon>
        <taxon>Eucarida</taxon>
        <taxon>Decapoda</taxon>
        <taxon>Pleocyemata</taxon>
        <taxon>Brachyura</taxon>
        <taxon>Eubrachyura</taxon>
        <taxon>Portunoidea</taxon>
        <taxon>Portunidae</taxon>
        <taxon>Portuninae</taxon>
        <taxon>Portunus</taxon>
    </lineage>
</organism>
<name>A0A5B7IHL8_PORTR</name>
<evidence type="ECO:0000313" key="2">
    <source>
        <dbReference type="EMBL" id="MPC81725.1"/>
    </source>
</evidence>
<dbReference type="AlphaFoldDB" id="A0A5B7IHL8"/>
<protein>
    <submittedName>
        <fullName evidence="2">Uncharacterized protein</fullName>
    </submittedName>
</protein>
<comment type="caution">
    <text evidence="2">The sequence shown here is derived from an EMBL/GenBank/DDBJ whole genome shotgun (WGS) entry which is preliminary data.</text>
</comment>
<reference evidence="2 3" key="1">
    <citation type="submission" date="2019-05" db="EMBL/GenBank/DDBJ databases">
        <title>Another draft genome of Portunus trituberculatus and its Hox gene families provides insights of decapod evolution.</title>
        <authorList>
            <person name="Jeong J.-H."/>
            <person name="Song I."/>
            <person name="Kim S."/>
            <person name="Choi T."/>
            <person name="Kim D."/>
            <person name="Ryu S."/>
            <person name="Kim W."/>
        </authorList>
    </citation>
    <scope>NUCLEOTIDE SEQUENCE [LARGE SCALE GENOMIC DNA]</scope>
    <source>
        <tissue evidence="2">Muscle</tissue>
    </source>
</reference>
<gene>
    <name evidence="2" type="ORF">E2C01_076356</name>
</gene>
<accession>A0A5B7IHL8</accession>
<dbReference type="EMBL" id="VSRR010057805">
    <property type="protein sequence ID" value="MPC81725.1"/>
    <property type="molecule type" value="Genomic_DNA"/>
</dbReference>
<dbReference type="Proteomes" id="UP000324222">
    <property type="component" value="Unassembled WGS sequence"/>
</dbReference>
<sequence>MLLQVLARLTPSARKDRRTVPSLRRQEPAVTAESRAKAAEC</sequence>
<evidence type="ECO:0000256" key="1">
    <source>
        <dbReference type="SAM" id="MobiDB-lite"/>
    </source>
</evidence>
<evidence type="ECO:0000313" key="3">
    <source>
        <dbReference type="Proteomes" id="UP000324222"/>
    </source>
</evidence>
<proteinExistence type="predicted"/>
<keyword evidence="3" id="KW-1185">Reference proteome</keyword>